<sequence>MLDTKIDFTHSGQYTLTLRLDTDGFAFAVSDPSADEAAPACEDWAVDESLSLAANLKRAFAEKDWLARPFRRVNVLMATRRFTLMPLELFEDEQAAEVFYYNHPRWRNEEVRYNILHNNNLVVLFGIDQSVSGFLRERLSDVRLYAQASPLLDGFAVKSRLGNTRKMYVHVRRECMDVFCYGQGRFLLGNSYACSQEGDRLYALLGAWTSLGFDQEQDELLLCGRVSVGDEWVSGLKQFVRKVSVMPSGVDIDFQMMAICE</sequence>
<name>A0A9D2CJ97_9BACE</name>
<organism evidence="1 2">
    <name type="scientific">Candidatus Bacteroides pullicola</name>
    <dbReference type="NCBI Taxonomy" id="2838475"/>
    <lineage>
        <taxon>Bacteria</taxon>
        <taxon>Pseudomonadati</taxon>
        <taxon>Bacteroidota</taxon>
        <taxon>Bacteroidia</taxon>
        <taxon>Bacteroidales</taxon>
        <taxon>Bacteroidaceae</taxon>
        <taxon>Bacteroides</taxon>
    </lineage>
</organism>
<evidence type="ECO:0000313" key="1">
    <source>
        <dbReference type="EMBL" id="HIY87652.1"/>
    </source>
</evidence>
<accession>A0A9D2CJ97</accession>
<dbReference type="AlphaFoldDB" id="A0A9D2CJ97"/>
<dbReference type="Pfam" id="PF12864">
    <property type="entry name" value="DUF3822"/>
    <property type="match status" value="1"/>
</dbReference>
<dbReference type="EMBL" id="DXCV01000028">
    <property type="protein sequence ID" value="HIY87652.1"/>
    <property type="molecule type" value="Genomic_DNA"/>
</dbReference>
<protein>
    <submittedName>
        <fullName evidence="1">DUF3822 family protein</fullName>
    </submittedName>
</protein>
<gene>
    <name evidence="1" type="ORF">H9824_02970</name>
</gene>
<dbReference type="Gene3D" id="3.30.420.260">
    <property type="match status" value="1"/>
</dbReference>
<dbReference type="Gene3D" id="3.30.420.250">
    <property type="match status" value="1"/>
</dbReference>
<proteinExistence type="predicted"/>
<dbReference type="Proteomes" id="UP000886851">
    <property type="component" value="Unassembled WGS sequence"/>
</dbReference>
<dbReference type="InterPro" id="IPR024213">
    <property type="entry name" value="DUF3822"/>
</dbReference>
<evidence type="ECO:0000313" key="2">
    <source>
        <dbReference type="Proteomes" id="UP000886851"/>
    </source>
</evidence>
<dbReference type="CDD" id="cd24013">
    <property type="entry name" value="ASKHA_ATPase_BT3980-like"/>
    <property type="match status" value="1"/>
</dbReference>
<comment type="caution">
    <text evidence="1">The sequence shown here is derived from an EMBL/GenBank/DDBJ whole genome shotgun (WGS) entry which is preliminary data.</text>
</comment>
<reference evidence="1" key="1">
    <citation type="journal article" date="2021" name="PeerJ">
        <title>Extensive microbial diversity within the chicken gut microbiome revealed by metagenomics and culture.</title>
        <authorList>
            <person name="Gilroy R."/>
            <person name="Ravi A."/>
            <person name="Getino M."/>
            <person name="Pursley I."/>
            <person name="Horton D.L."/>
            <person name="Alikhan N.F."/>
            <person name="Baker D."/>
            <person name="Gharbi K."/>
            <person name="Hall N."/>
            <person name="Watson M."/>
            <person name="Adriaenssens E.M."/>
            <person name="Foster-Nyarko E."/>
            <person name="Jarju S."/>
            <person name="Secka A."/>
            <person name="Antonio M."/>
            <person name="Oren A."/>
            <person name="Chaudhuri R.R."/>
            <person name="La Ragione R."/>
            <person name="Hildebrand F."/>
            <person name="Pallen M.J."/>
        </authorList>
    </citation>
    <scope>NUCLEOTIDE SEQUENCE</scope>
    <source>
        <strain evidence="1">Gambia2-208</strain>
    </source>
</reference>
<reference evidence="1" key="2">
    <citation type="submission" date="2021-04" db="EMBL/GenBank/DDBJ databases">
        <authorList>
            <person name="Gilroy R."/>
        </authorList>
    </citation>
    <scope>NUCLEOTIDE SEQUENCE</scope>
    <source>
        <strain evidence="1">Gambia2-208</strain>
    </source>
</reference>